<evidence type="ECO:0000313" key="1">
    <source>
        <dbReference type="EMBL" id="ABG30461.1"/>
    </source>
</evidence>
<evidence type="ECO:0000313" key="2">
    <source>
        <dbReference type="Proteomes" id="UP000007029"/>
    </source>
</evidence>
<proteinExistence type="predicted"/>
<accession>Q16C32</accession>
<organism evidence="1 2">
    <name type="scientific">Roseobacter denitrificans (strain ATCC 33942 / OCh 114)</name>
    <name type="common">Erythrobacter sp. (strain OCh 114)</name>
    <name type="synonym">Roseobacter denitrificans</name>
    <dbReference type="NCBI Taxonomy" id="375451"/>
    <lineage>
        <taxon>Bacteria</taxon>
        <taxon>Pseudomonadati</taxon>
        <taxon>Pseudomonadota</taxon>
        <taxon>Alphaproteobacteria</taxon>
        <taxon>Rhodobacterales</taxon>
        <taxon>Roseobacteraceae</taxon>
        <taxon>Roseobacter</taxon>
    </lineage>
</organism>
<dbReference type="HOGENOM" id="CLU_3221456_0_0_5"/>
<protein>
    <submittedName>
        <fullName evidence="1">Uncharacterized protein</fullName>
    </submittedName>
</protein>
<dbReference type="KEGG" id="rde:RD1_0782"/>
<dbReference type="EMBL" id="CP000362">
    <property type="protein sequence ID" value="ABG30461.1"/>
    <property type="molecule type" value="Genomic_DNA"/>
</dbReference>
<name>Q16C32_ROSDO</name>
<sequence length="44" mass="4754">MWMAPALQEISVIAMVCQYSRVSGLFARQLPLALMSSASEVPIG</sequence>
<gene>
    <name evidence="1" type="ordered locus">RD1_0782</name>
</gene>
<reference evidence="1 2" key="1">
    <citation type="journal article" date="2007" name="J. Bacteriol.">
        <title>The complete genome sequence of Roseobacter denitrificans reveals a mixotrophic rather than photosynthetic metabolism.</title>
        <authorList>
            <person name="Swingley W.D."/>
            <person name="Sadekar S."/>
            <person name="Mastrian S.D."/>
            <person name="Matthies H.J."/>
            <person name="Hao J."/>
            <person name="Ramos H."/>
            <person name="Acharya C.R."/>
            <person name="Conrad A.L."/>
            <person name="Taylor H.L."/>
            <person name="Dejesa L.C."/>
            <person name="Shah M.K."/>
            <person name="O'huallachain M.E."/>
            <person name="Lince M.T."/>
            <person name="Blankenship R.E."/>
            <person name="Beatty J.T."/>
            <person name="Touchman J.W."/>
        </authorList>
    </citation>
    <scope>NUCLEOTIDE SEQUENCE [LARGE SCALE GENOMIC DNA]</scope>
    <source>
        <strain evidence="2">ATCC 33942 / OCh 114</strain>
    </source>
</reference>
<dbReference type="Proteomes" id="UP000007029">
    <property type="component" value="Chromosome"/>
</dbReference>
<dbReference type="AlphaFoldDB" id="Q16C32"/>
<keyword evidence="2" id="KW-1185">Reference proteome</keyword>